<keyword evidence="4" id="KW-0997">Cell inner membrane</keyword>
<keyword evidence="5 8" id="KW-0812">Transmembrane</keyword>
<accession>A0A7X4LHT4</accession>
<keyword evidence="2 8" id="KW-0813">Transport</keyword>
<evidence type="ECO:0000256" key="5">
    <source>
        <dbReference type="ARBA" id="ARBA00022692"/>
    </source>
</evidence>
<dbReference type="PANTHER" id="PTHR43357">
    <property type="entry name" value="INNER MEMBRANE ABC TRANSPORTER PERMEASE PROTEIN YDCV"/>
    <property type="match status" value="1"/>
</dbReference>
<gene>
    <name evidence="10" type="ORF">F9817_02200</name>
</gene>
<keyword evidence="3" id="KW-1003">Cell membrane</keyword>
<dbReference type="Pfam" id="PF00528">
    <property type="entry name" value="BPD_transp_1"/>
    <property type="match status" value="1"/>
</dbReference>
<keyword evidence="6 8" id="KW-1133">Transmembrane helix</keyword>
<sequence>MSKNGPISLIFHCLVVTFMLAPLVVVCLVAFTPEPTLSLPTTHWSLRWFYTLLEHDEFISSFWLSLGLAAGSATLSCLIAIPAGLALIRYEFPGKKTISALLFSPLLIPHLVLGVALMRMFTLMGVNGSIFWLLLAHIVVVTPYVLRLIFTALMGFDRATEQAAQSLGANKLTVFFKVTLPIILPGIAGGWALAFINSFDEVTMSVFVTSPSTITLPVRMYMYTTESIDPMIAAVSTVMILITAVLMFVIDRFYGLDRLLIGKN</sequence>
<feature type="transmembrane region" description="Helical" evidence="8">
    <location>
        <begin position="62"/>
        <end position="88"/>
    </location>
</feature>
<feature type="domain" description="ABC transmembrane type-1" evidence="9">
    <location>
        <begin position="62"/>
        <end position="250"/>
    </location>
</feature>
<dbReference type="PANTHER" id="PTHR43357:SF4">
    <property type="entry name" value="INNER MEMBRANE ABC TRANSPORTER PERMEASE PROTEIN YDCV"/>
    <property type="match status" value="1"/>
</dbReference>
<dbReference type="GO" id="GO:0055085">
    <property type="term" value="P:transmembrane transport"/>
    <property type="evidence" value="ECO:0007669"/>
    <property type="project" value="InterPro"/>
</dbReference>
<feature type="transmembrane region" description="Helical" evidence="8">
    <location>
        <begin position="174"/>
        <end position="196"/>
    </location>
</feature>
<dbReference type="InterPro" id="IPR035906">
    <property type="entry name" value="MetI-like_sf"/>
</dbReference>
<dbReference type="Gene3D" id="1.10.3720.10">
    <property type="entry name" value="MetI-like"/>
    <property type="match status" value="1"/>
</dbReference>
<dbReference type="SUPFAM" id="SSF161098">
    <property type="entry name" value="MetI-like"/>
    <property type="match status" value="1"/>
</dbReference>
<evidence type="ECO:0000256" key="3">
    <source>
        <dbReference type="ARBA" id="ARBA00022475"/>
    </source>
</evidence>
<evidence type="ECO:0000313" key="11">
    <source>
        <dbReference type="Proteomes" id="UP000462621"/>
    </source>
</evidence>
<comment type="subcellular location">
    <subcellularLocation>
        <location evidence="1">Cell inner membrane</location>
        <topology evidence="1">Multi-pass membrane protein</topology>
    </subcellularLocation>
    <subcellularLocation>
        <location evidence="8">Cell membrane</location>
        <topology evidence="8">Multi-pass membrane protein</topology>
    </subcellularLocation>
</comment>
<name>A0A7X4LHT4_9VIBR</name>
<dbReference type="RefSeq" id="WP_161153324.1">
    <property type="nucleotide sequence ID" value="NZ_WEKT01000002.1"/>
</dbReference>
<dbReference type="AlphaFoldDB" id="A0A7X4LHT4"/>
<evidence type="ECO:0000313" key="10">
    <source>
        <dbReference type="EMBL" id="MZI92015.1"/>
    </source>
</evidence>
<protein>
    <submittedName>
        <fullName evidence="10">ABC transporter permease subunit</fullName>
    </submittedName>
</protein>
<organism evidence="10 11">
    <name type="scientific">Vibrio eleionomae</name>
    <dbReference type="NCBI Taxonomy" id="2653505"/>
    <lineage>
        <taxon>Bacteria</taxon>
        <taxon>Pseudomonadati</taxon>
        <taxon>Pseudomonadota</taxon>
        <taxon>Gammaproteobacteria</taxon>
        <taxon>Vibrionales</taxon>
        <taxon>Vibrionaceae</taxon>
        <taxon>Vibrio</taxon>
    </lineage>
</organism>
<evidence type="ECO:0000256" key="8">
    <source>
        <dbReference type="RuleBase" id="RU363032"/>
    </source>
</evidence>
<dbReference type="EMBL" id="WEKT01000002">
    <property type="protein sequence ID" value="MZI92015.1"/>
    <property type="molecule type" value="Genomic_DNA"/>
</dbReference>
<feature type="transmembrane region" description="Helical" evidence="8">
    <location>
        <begin position="7"/>
        <end position="31"/>
    </location>
</feature>
<comment type="similarity">
    <text evidence="8">Belongs to the binding-protein-dependent transport system permease family.</text>
</comment>
<evidence type="ECO:0000259" key="9">
    <source>
        <dbReference type="PROSITE" id="PS50928"/>
    </source>
</evidence>
<evidence type="ECO:0000256" key="6">
    <source>
        <dbReference type="ARBA" id="ARBA00022989"/>
    </source>
</evidence>
<comment type="caution">
    <text evidence="10">The sequence shown here is derived from an EMBL/GenBank/DDBJ whole genome shotgun (WGS) entry which is preliminary data.</text>
</comment>
<feature type="transmembrane region" description="Helical" evidence="8">
    <location>
        <begin position="130"/>
        <end position="153"/>
    </location>
</feature>
<evidence type="ECO:0000256" key="4">
    <source>
        <dbReference type="ARBA" id="ARBA00022519"/>
    </source>
</evidence>
<evidence type="ECO:0000256" key="1">
    <source>
        <dbReference type="ARBA" id="ARBA00004429"/>
    </source>
</evidence>
<feature type="transmembrane region" description="Helical" evidence="8">
    <location>
        <begin position="231"/>
        <end position="250"/>
    </location>
</feature>
<reference evidence="10 11" key="1">
    <citation type="submission" date="2019-10" db="EMBL/GenBank/DDBJ databases">
        <title>Vibrio sp. nov. isolated from a shrimp pond.</title>
        <authorList>
            <person name="Gomez-Gil B."/>
            <person name="Enciso-Ibarra J."/>
            <person name="Enciso-Ibarra K."/>
            <person name="Bolan-Mejia C."/>
        </authorList>
    </citation>
    <scope>NUCLEOTIDE SEQUENCE [LARGE SCALE GENOMIC DNA]</scope>
    <source>
        <strain evidence="10 11">CAIM 722</strain>
    </source>
</reference>
<dbReference type="InterPro" id="IPR000515">
    <property type="entry name" value="MetI-like"/>
</dbReference>
<proteinExistence type="inferred from homology"/>
<keyword evidence="7 8" id="KW-0472">Membrane</keyword>
<dbReference type="Proteomes" id="UP000462621">
    <property type="component" value="Unassembled WGS sequence"/>
</dbReference>
<dbReference type="GO" id="GO:0005886">
    <property type="term" value="C:plasma membrane"/>
    <property type="evidence" value="ECO:0007669"/>
    <property type="project" value="UniProtKB-SubCell"/>
</dbReference>
<evidence type="ECO:0000256" key="7">
    <source>
        <dbReference type="ARBA" id="ARBA00023136"/>
    </source>
</evidence>
<dbReference type="PROSITE" id="PS50928">
    <property type="entry name" value="ABC_TM1"/>
    <property type="match status" value="1"/>
</dbReference>
<dbReference type="CDD" id="cd06261">
    <property type="entry name" value="TM_PBP2"/>
    <property type="match status" value="1"/>
</dbReference>
<evidence type="ECO:0000256" key="2">
    <source>
        <dbReference type="ARBA" id="ARBA00022448"/>
    </source>
</evidence>
<keyword evidence="11" id="KW-1185">Reference proteome</keyword>
<feature type="transmembrane region" description="Helical" evidence="8">
    <location>
        <begin position="100"/>
        <end position="118"/>
    </location>
</feature>